<accession>A0ABT0ELQ0</accession>
<gene>
    <name evidence="1" type="ORF">L9Z73_20490</name>
</gene>
<proteinExistence type="predicted"/>
<comment type="caution">
    <text evidence="1">The sequence shown here is derived from an EMBL/GenBank/DDBJ whole genome shotgun (WGS) entry which is preliminary data.</text>
</comment>
<evidence type="ECO:0000313" key="1">
    <source>
        <dbReference type="EMBL" id="MCK1786640.1"/>
    </source>
</evidence>
<sequence length="66" mass="6743">MTEVINLNNTAATAALQVVIELIRAGDLKTNGAGVITASIVEAHTQLTEHFKSAAGKGAGSVPLTR</sequence>
<dbReference type="RefSeq" id="WP_247404722.1">
    <property type="nucleotide sequence ID" value="NZ_JAKNRV010000236.1"/>
</dbReference>
<keyword evidence="2" id="KW-1185">Reference proteome</keyword>
<reference evidence="1 2" key="1">
    <citation type="submission" date="2022-02" db="EMBL/GenBank/DDBJ databases">
        <title>Comparative genomics of the first Antarctic Pseudomonas spp. capable of biotransforming 2,4,6-Trinitrotoluene.</title>
        <authorList>
            <person name="Cabrera M.A."/>
            <person name="Marquez S.L."/>
            <person name="Perez-Donoso J.M."/>
        </authorList>
    </citation>
    <scope>NUCLEOTIDE SEQUENCE [LARGE SCALE GENOMIC DNA]</scope>
    <source>
        <strain evidence="1 2">TNT11</strain>
    </source>
</reference>
<dbReference type="Proteomes" id="UP001317085">
    <property type="component" value="Unassembled WGS sequence"/>
</dbReference>
<evidence type="ECO:0000313" key="2">
    <source>
        <dbReference type="Proteomes" id="UP001317085"/>
    </source>
</evidence>
<name>A0ABT0ELQ0_9PSED</name>
<organism evidence="1 2">
    <name type="scientific">Pseudomonas emilianonis</name>
    <dbReference type="NCBI Taxonomy" id="2915812"/>
    <lineage>
        <taxon>Bacteria</taxon>
        <taxon>Pseudomonadati</taxon>
        <taxon>Pseudomonadota</taxon>
        <taxon>Gammaproteobacteria</taxon>
        <taxon>Pseudomonadales</taxon>
        <taxon>Pseudomonadaceae</taxon>
        <taxon>Pseudomonas</taxon>
    </lineage>
</organism>
<dbReference type="EMBL" id="JAKNRV010000236">
    <property type="protein sequence ID" value="MCK1786640.1"/>
    <property type="molecule type" value="Genomic_DNA"/>
</dbReference>
<protein>
    <submittedName>
        <fullName evidence="1">Uncharacterized protein</fullName>
    </submittedName>
</protein>